<accession>Q23QK4</accession>
<keyword evidence="2 3" id="KW-0812">Transmembrane</keyword>
<feature type="transmembrane region" description="Helical" evidence="2">
    <location>
        <begin position="859"/>
        <end position="879"/>
    </location>
</feature>
<organism evidence="3 4">
    <name type="scientific">Tetrahymena thermophila (strain SB210)</name>
    <dbReference type="NCBI Taxonomy" id="312017"/>
    <lineage>
        <taxon>Eukaryota</taxon>
        <taxon>Sar</taxon>
        <taxon>Alveolata</taxon>
        <taxon>Ciliophora</taxon>
        <taxon>Intramacronucleata</taxon>
        <taxon>Oligohymenophorea</taxon>
        <taxon>Hymenostomatida</taxon>
        <taxon>Tetrahymenina</taxon>
        <taxon>Tetrahymenidae</taxon>
        <taxon>Tetrahymena</taxon>
    </lineage>
</organism>
<keyword evidence="2" id="KW-0472">Membrane</keyword>
<dbReference type="InParanoid" id="Q23QK4"/>
<dbReference type="Proteomes" id="UP000009168">
    <property type="component" value="Unassembled WGS sequence"/>
</dbReference>
<dbReference type="KEGG" id="tet:TTHERM_00256740"/>
<keyword evidence="1" id="KW-0175">Coiled coil</keyword>
<evidence type="ECO:0000256" key="1">
    <source>
        <dbReference type="SAM" id="Coils"/>
    </source>
</evidence>
<dbReference type="EMBL" id="GG662647">
    <property type="protein sequence ID" value="EAR98884.2"/>
    <property type="molecule type" value="Genomic_DNA"/>
</dbReference>
<evidence type="ECO:0000256" key="2">
    <source>
        <dbReference type="SAM" id="Phobius"/>
    </source>
</evidence>
<dbReference type="GeneID" id="7825861"/>
<dbReference type="HOGENOM" id="CLU_003064_0_0_1"/>
<feature type="coiled-coil region" evidence="1">
    <location>
        <begin position="49"/>
        <end position="76"/>
    </location>
</feature>
<sequence>MGKTNPFESSYLQVITFEKKLEKSYSLFCQTINLKLQILSMMKQKHIVATKLISKIETMQSQITQLKENLNYLIQLNDDSLDLLNLQALFLENLSFSEKDINLLQVNKYKKKNNNLKYLNRQNENGVLSSMINSDKFDEKTCIIFASYKDTETLTINQVSSNFSNLFCFTSRDHIYDKNIESIIPLAFHSVHKFYIKQYLEDSITCDIYSNDTNQQQEQNEQDNENDDNLLTPINQRQGYQFNQSKYLSENQTGMKNKNYQLQNCKMNQQIIFASLNQMFILPIKIDIKTNEYKENGTFGLVAKIKQINEEYQYILFNETDLSVIGLTQQMHEIFFPNCNSLQKINMRSIFPFLIGTQNKTKIEDSHIQNNEMICNTTNTKKQFHVNLTDDMQYILRGQLKNKLKIKNKFSFIIIQQADVTNNALNTTYRSVNRLNKSKPQQEISSYSFNYVELSVRKIKYHRVNNISYVEIVKIKQLNPASQAQIILQEITNIKKQYIYSQFFEHPSQLQNIISDLELNQNVNSNLQFNSFYSQLQYSCRDFNQGNQLLQIKENDTPIDFYKQQQLLKTLGDESTNLEQIKLVSNRIENDDFNCQSDETSRFTLNQFREQKALQNLNEKLQLNQLQQIQSNIAQEQTFIQSFQENQISNSDLQIKEDFANKNNHQNPIEVQLNKSNTSALPSHQKSNKIINIELTSPNNSFNMNINSNQQSLAHLSDQNLDVQQVKSHEFISNKIKENIYLDIEASNDEISKKYNNTINPLKISKNPNKIIKSNSFRKSQITNTLNDALNDREKKKLMKNSYQHNNINYIQKEKKKEQVQDIIYDIASSTSQNSYYTPVKRQLTQIMEDSSILKVIKLIKIIGVICFAVMVGITWLQFNSMYQYMSSANQDYEDFGWPTTYSSSLSDILKNKNIQFLTNYTRMNFTDIHQKQLFYDQIQQNMENTFSDVLRLLALLETASTNREVFNRVIGNKMNFYFGKLYNTQLLNSTTSNSIDLVFQNYSSTLQYSITLSVQNIFRYINNLGNGRPEFYLIQNQLEAISKLEYLQQQIKEDQSEKQEYIQDELYIIIMILVLINTFCVMIIIPLYFYIQKERDSIIYLFTTFPIQKLDNLIKKIQDSYFSINTSSIYQNQNNQIISDTLLQLEGIDNSALDLQTLSKVYQLRSYLLQNIAMHFNVLLMKARPRFKPMKPEIYYDYLQTLIEQQEDISKDIQWIINTQYSDQRFNQDLYDNFFFSAFKTNLCEDFKNYPQFNTNPKKVNVDLCTSPQQKFLQQGFSVAYKSLFSMFTELYNIYIIPDDKVSRQQVLQVLKNLDIQEYTAFTDQNYN</sequence>
<evidence type="ECO:0000313" key="4">
    <source>
        <dbReference type="Proteomes" id="UP000009168"/>
    </source>
</evidence>
<keyword evidence="2" id="KW-1133">Transmembrane helix</keyword>
<keyword evidence="4" id="KW-1185">Reference proteome</keyword>
<gene>
    <name evidence="3" type="ORF">TTHERM_00256740</name>
</gene>
<evidence type="ECO:0000313" key="3">
    <source>
        <dbReference type="EMBL" id="EAR98884.2"/>
    </source>
</evidence>
<protein>
    <submittedName>
        <fullName evidence="3">Transmembrane protein, putative</fullName>
    </submittedName>
</protein>
<feature type="transmembrane region" description="Helical" evidence="2">
    <location>
        <begin position="1067"/>
        <end position="1092"/>
    </location>
</feature>
<reference evidence="4" key="1">
    <citation type="journal article" date="2006" name="PLoS Biol.">
        <title>Macronuclear genome sequence of the ciliate Tetrahymena thermophila, a model eukaryote.</title>
        <authorList>
            <person name="Eisen J.A."/>
            <person name="Coyne R.S."/>
            <person name="Wu M."/>
            <person name="Wu D."/>
            <person name="Thiagarajan M."/>
            <person name="Wortman J.R."/>
            <person name="Badger J.H."/>
            <person name="Ren Q."/>
            <person name="Amedeo P."/>
            <person name="Jones K.M."/>
            <person name="Tallon L.J."/>
            <person name="Delcher A.L."/>
            <person name="Salzberg S.L."/>
            <person name="Silva J.C."/>
            <person name="Haas B.J."/>
            <person name="Majoros W.H."/>
            <person name="Farzad M."/>
            <person name="Carlton J.M."/>
            <person name="Smith R.K. Jr."/>
            <person name="Garg J."/>
            <person name="Pearlman R.E."/>
            <person name="Karrer K.M."/>
            <person name="Sun L."/>
            <person name="Manning G."/>
            <person name="Elde N.C."/>
            <person name="Turkewitz A.P."/>
            <person name="Asai D.J."/>
            <person name="Wilkes D.E."/>
            <person name="Wang Y."/>
            <person name="Cai H."/>
            <person name="Collins K."/>
            <person name="Stewart B.A."/>
            <person name="Lee S.R."/>
            <person name="Wilamowska K."/>
            <person name="Weinberg Z."/>
            <person name="Ruzzo W.L."/>
            <person name="Wloga D."/>
            <person name="Gaertig J."/>
            <person name="Frankel J."/>
            <person name="Tsao C.-C."/>
            <person name="Gorovsky M.A."/>
            <person name="Keeling P.J."/>
            <person name="Waller R.F."/>
            <person name="Patron N.J."/>
            <person name="Cherry J.M."/>
            <person name="Stover N.A."/>
            <person name="Krieger C.J."/>
            <person name="del Toro C."/>
            <person name="Ryder H.F."/>
            <person name="Williamson S.C."/>
            <person name="Barbeau R.A."/>
            <person name="Hamilton E.P."/>
            <person name="Orias E."/>
        </authorList>
    </citation>
    <scope>NUCLEOTIDE SEQUENCE [LARGE SCALE GENOMIC DNA]</scope>
    <source>
        <strain evidence="4">SB210</strain>
    </source>
</reference>
<name>Q23QK4_TETTS</name>
<proteinExistence type="predicted"/>
<dbReference type="RefSeq" id="XP_001019129.2">
    <property type="nucleotide sequence ID" value="XM_001019129.2"/>
</dbReference>